<dbReference type="FunCoup" id="B4CZZ3">
    <property type="interactions" value="201"/>
</dbReference>
<feature type="domain" description="Heme-copper oxidase subunit III family profile" evidence="7">
    <location>
        <begin position="19"/>
        <end position="336"/>
    </location>
</feature>
<dbReference type="InterPro" id="IPR000298">
    <property type="entry name" value="Cyt_c_oxidase-like_su3"/>
</dbReference>
<dbReference type="AlphaFoldDB" id="B4CZZ3"/>
<organism evidence="8 9">
    <name type="scientific">Chthoniobacter flavus Ellin428</name>
    <dbReference type="NCBI Taxonomy" id="497964"/>
    <lineage>
        <taxon>Bacteria</taxon>
        <taxon>Pseudomonadati</taxon>
        <taxon>Verrucomicrobiota</taxon>
        <taxon>Spartobacteria</taxon>
        <taxon>Chthoniobacterales</taxon>
        <taxon>Chthoniobacteraceae</taxon>
        <taxon>Chthoniobacter</taxon>
    </lineage>
</organism>
<dbReference type="Proteomes" id="UP000005824">
    <property type="component" value="Unassembled WGS sequence"/>
</dbReference>
<evidence type="ECO:0000256" key="6">
    <source>
        <dbReference type="SAM" id="Phobius"/>
    </source>
</evidence>
<evidence type="ECO:0000256" key="4">
    <source>
        <dbReference type="ARBA" id="ARBA00022989"/>
    </source>
</evidence>
<dbReference type="InterPro" id="IPR024791">
    <property type="entry name" value="Cyt_c/ubiquinol_Oxase_su3"/>
</dbReference>
<dbReference type="Gene3D" id="1.20.120.80">
    <property type="entry name" value="Cytochrome c oxidase, subunit III, four-helix bundle"/>
    <property type="match status" value="2"/>
</dbReference>
<evidence type="ECO:0000256" key="5">
    <source>
        <dbReference type="ARBA" id="ARBA00023136"/>
    </source>
</evidence>
<dbReference type="InterPro" id="IPR013833">
    <property type="entry name" value="Cyt_c_oxidase_su3_a-hlx"/>
</dbReference>
<protein>
    <submittedName>
        <fullName evidence="8">Heme/copper-type cytochrome/quinol oxidase subunit 3-like protein</fullName>
    </submittedName>
</protein>
<evidence type="ECO:0000256" key="2">
    <source>
        <dbReference type="ARBA" id="ARBA00010581"/>
    </source>
</evidence>
<feature type="transmembrane region" description="Helical" evidence="6">
    <location>
        <begin position="93"/>
        <end position="112"/>
    </location>
</feature>
<dbReference type="PROSITE" id="PS50253">
    <property type="entry name" value="COX3"/>
    <property type="match status" value="1"/>
</dbReference>
<evidence type="ECO:0000313" key="8">
    <source>
        <dbReference type="EMBL" id="EDY20307.1"/>
    </source>
</evidence>
<dbReference type="InterPro" id="IPR035973">
    <property type="entry name" value="Cyt_c_oxidase_su3-like_sf"/>
</dbReference>
<evidence type="ECO:0000313" key="9">
    <source>
        <dbReference type="Proteomes" id="UP000005824"/>
    </source>
</evidence>
<feature type="transmembrane region" description="Helical" evidence="6">
    <location>
        <begin position="20"/>
        <end position="43"/>
    </location>
</feature>
<feature type="transmembrane region" description="Helical" evidence="6">
    <location>
        <begin position="271"/>
        <end position="296"/>
    </location>
</feature>
<sequence>MEIPHTVTPRPDTGLYNAKLAIWLFLASEVMLFGGLFSAYAFLRMGADDGYWPHGLLDVPVGTLNTILLIISSVCVVLAWASLKMRRWKQYQAFLGAAVVLGTVFLVIKLSYEWNDKFHHFGTFIKKDKWAEYDKYLGNDYLAKKGLAPRPEITGHLHEVEVEVAPENKAQLDALIQKRGLEISKSEEGGKTLSIKVKAPSDAEALRNEPGVKIEAFEMALDEIYTDPTNPKYDRPGFWKRHLSEQVATIHADDLDSWSAFVPKHSSFLAIYYAITGLHGLHILGGLVMFIYFLFFDRALYLRNPEHMANRIEVVGLYWHFVDLVWIFVFPVFYLL</sequence>
<keyword evidence="9" id="KW-1185">Reference proteome</keyword>
<dbReference type="InParanoid" id="B4CZZ3"/>
<dbReference type="Pfam" id="PF00510">
    <property type="entry name" value="COX3"/>
    <property type="match status" value="2"/>
</dbReference>
<dbReference type="STRING" id="497964.CfE428DRAFT_2231"/>
<dbReference type="PANTHER" id="PTHR11403:SF6">
    <property type="entry name" value="NITRIC OXIDE REDUCTASE SUBUNIT E"/>
    <property type="match status" value="1"/>
</dbReference>
<reference evidence="8 9" key="1">
    <citation type="journal article" date="2011" name="J. Bacteriol.">
        <title>Genome sequence of Chthoniobacter flavus Ellin428, an aerobic heterotrophic soil bacterium.</title>
        <authorList>
            <person name="Kant R."/>
            <person name="van Passel M.W."/>
            <person name="Palva A."/>
            <person name="Lucas S."/>
            <person name="Lapidus A."/>
            <person name="Glavina Del Rio T."/>
            <person name="Dalin E."/>
            <person name="Tice H."/>
            <person name="Bruce D."/>
            <person name="Goodwin L."/>
            <person name="Pitluck S."/>
            <person name="Larimer F.W."/>
            <person name="Land M.L."/>
            <person name="Hauser L."/>
            <person name="Sangwan P."/>
            <person name="de Vos W.M."/>
            <person name="Janssen P.H."/>
            <person name="Smidt H."/>
        </authorList>
    </citation>
    <scope>NUCLEOTIDE SEQUENCE [LARGE SCALE GENOMIC DNA]</scope>
    <source>
        <strain evidence="8 9">Ellin428</strain>
    </source>
</reference>
<evidence type="ECO:0000259" key="7">
    <source>
        <dbReference type="PROSITE" id="PS50253"/>
    </source>
</evidence>
<dbReference type="CDD" id="cd00386">
    <property type="entry name" value="Heme_Cu_Oxidase_III_like"/>
    <property type="match status" value="1"/>
</dbReference>
<dbReference type="GO" id="GO:0016020">
    <property type="term" value="C:membrane"/>
    <property type="evidence" value="ECO:0007669"/>
    <property type="project" value="UniProtKB-SubCell"/>
</dbReference>
<dbReference type="SUPFAM" id="SSF81452">
    <property type="entry name" value="Cytochrome c oxidase subunit III-like"/>
    <property type="match status" value="2"/>
</dbReference>
<evidence type="ECO:0000256" key="1">
    <source>
        <dbReference type="ARBA" id="ARBA00004141"/>
    </source>
</evidence>
<keyword evidence="4 6" id="KW-1133">Transmembrane helix</keyword>
<dbReference type="RefSeq" id="WP_006979556.1">
    <property type="nucleotide sequence ID" value="NZ_ABVL01000005.1"/>
</dbReference>
<feature type="transmembrane region" description="Helical" evidence="6">
    <location>
        <begin position="317"/>
        <end position="335"/>
    </location>
</feature>
<feature type="transmembrane region" description="Helical" evidence="6">
    <location>
        <begin position="63"/>
        <end position="81"/>
    </location>
</feature>
<comment type="similarity">
    <text evidence="2">Belongs to the cytochrome c oxidase subunit 3 family.</text>
</comment>
<proteinExistence type="inferred from homology"/>
<dbReference type="eggNOG" id="COG1845">
    <property type="taxonomic scope" value="Bacteria"/>
</dbReference>
<dbReference type="GO" id="GO:0019646">
    <property type="term" value="P:aerobic electron transport chain"/>
    <property type="evidence" value="ECO:0007669"/>
    <property type="project" value="InterPro"/>
</dbReference>
<name>B4CZZ3_9BACT</name>
<dbReference type="GO" id="GO:0004129">
    <property type="term" value="F:cytochrome-c oxidase activity"/>
    <property type="evidence" value="ECO:0007669"/>
    <property type="project" value="InterPro"/>
</dbReference>
<comment type="caution">
    <text evidence="8">The sequence shown here is derived from an EMBL/GenBank/DDBJ whole genome shotgun (WGS) entry which is preliminary data.</text>
</comment>
<keyword evidence="3 6" id="KW-0812">Transmembrane</keyword>
<evidence type="ECO:0000256" key="3">
    <source>
        <dbReference type="ARBA" id="ARBA00022692"/>
    </source>
</evidence>
<accession>B4CZZ3</accession>
<dbReference type="EMBL" id="ABVL01000005">
    <property type="protein sequence ID" value="EDY20307.1"/>
    <property type="molecule type" value="Genomic_DNA"/>
</dbReference>
<comment type="subcellular location">
    <subcellularLocation>
        <location evidence="1">Membrane</location>
        <topology evidence="1">Multi-pass membrane protein</topology>
    </subcellularLocation>
</comment>
<gene>
    <name evidence="8" type="ORF">CfE428DRAFT_2231</name>
</gene>
<dbReference type="PANTHER" id="PTHR11403">
    <property type="entry name" value="CYTOCHROME C OXIDASE SUBUNIT III"/>
    <property type="match status" value="1"/>
</dbReference>
<keyword evidence="5 6" id="KW-0472">Membrane</keyword>